<dbReference type="EMBL" id="LJCO01000064">
    <property type="protein sequence ID" value="KPV42992.1"/>
    <property type="molecule type" value="Genomic_DNA"/>
</dbReference>
<evidence type="ECO:0000313" key="6">
    <source>
        <dbReference type="Proteomes" id="UP000050482"/>
    </source>
</evidence>
<dbReference type="OrthoDB" id="9809509at2"/>
<feature type="transmembrane region" description="Helical" evidence="3">
    <location>
        <begin position="37"/>
        <end position="54"/>
    </location>
</feature>
<dbReference type="AlphaFoldDB" id="A0A0P9D0J1"/>
<evidence type="ECO:0000256" key="2">
    <source>
        <dbReference type="ARBA" id="ARBA00007362"/>
    </source>
</evidence>
<protein>
    <recommendedName>
        <fullName evidence="4">EamA domain-containing protein</fullName>
    </recommendedName>
</protein>
<dbReference type="STRING" id="471514.AN477_14895"/>
<name>A0A0P9D0J1_9BACL</name>
<dbReference type="PATRIC" id="fig|471514.4.peg.2566"/>
<keyword evidence="3" id="KW-0812">Transmembrane</keyword>
<feature type="transmembrane region" description="Helical" evidence="3">
    <location>
        <begin position="149"/>
        <end position="167"/>
    </location>
</feature>
<comment type="subcellular location">
    <subcellularLocation>
        <location evidence="1">Endomembrane system</location>
        <topology evidence="1">Multi-pass membrane protein</topology>
    </subcellularLocation>
</comment>
<dbReference type="InterPro" id="IPR052756">
    <property type="entry name" value="Alkyne_AA_exporter"/>
</dbReference>
<feature type="domain" description="EamA" evidence="4">
    <location>
        <begin position="148"/>
        <end position="282"/>
    </location>
</feature>
<feature type="transmembrane region" description="Helical" evidence="3">
    <location>
        <begin position="66"/>
        <end position="86"/>
    </location>
</feature>
<accession>A0A0P9D0J1</accession>
<comment type="similarity">
    <text evidence="2">Belongs to the EamA transporter family.</text>
</comment>
<proteinExistence type="inferred from homology"/>
<keyword evidence="3" id="KW-1133">Transmembrane helix</keyword>
<reference evidence="5 6" key="1">
    <citation type="submission" date="2015-09" db="EMBL/GenBank/DDBJ databases">
        <title>Draft genome sequence of Alicyclobacillus ferrooxydans DSM 22381.</title>
        <authorList>
            <person name="Hemp J."/>
        </authorList>
    </citation>
    <scope>NUCLEOTIDE SEQUENCE [LARGE SCALE GENOMIC DNA]</scope>
    <source>
        <strain evidence="5 6">TC-34</strain>
    </source>
</reference>
<evidence type="ECO:0000313" key="5">
    <source>
        <dbReference type="EMBL" id="KPV42992.1"/>
    </source>
</evidence>
<dbReference type="InterPro" id="IPR037185">
    <property type="entry name" value="EmrE-like"/>
</dbReference>
<organism evidence="5 6">
    <name type="scientific">Alicyclobacillus ferrooxydans</name>
    <dbReference type="NCBI Taxonomy" id="471514"/>
    <lineage>
        <taxon>Bacteria</taxon>
        <taxon>Bacillati</taxon>
        <taxon>Bacillota</taxon>
        <taxon>Bacilli</taxon>
        <taxon>Bacillales</taxon>
        <taxon>Alicyclobacillaceae</taxon>
        <taxon>Alicyclobacillus</taxon>
    </lineage>
</organism>
<evidence type="ECO:0000259" key="4">
    <source>
        <dbReference type="Pfam" id="PF00892"/>
    </source>
</evidence>
<dbReference type="GO" id="GO:0016020">
    <property type="term" value="C:membrane"/>
    <property type="evidence" value="ECO:0007669"/>
    <property type="project" value="InterPro"/>
</dbReference>
<dbReference type="RefSeq" id="WP_054969989.1">
    <property type="nucleotide sequence ID" value="NZ_LJCO01000064.1"/>
</dbReference>
<feature type="transmembrane region" description="Helical" evidence="3">
    <location>
        <begin position="121"/>
        <end position="143"/>
    </location>
</feature>
<dbReference type="PANTHER" id="PTHR12715:SF4">
    <property type="entry name" value="EAMA DOMAIN-CONTAINING PROTEIN"/>
    <property type="match status" value="1"/>
</dbReference>
<keyword evidence="3" id="KW-0472">Membrane</keyword>
<feature type="transmembrane region" description="Helical" evidence="3">
    <location>
        <begin position="265"/>
        <end position="284"/>
    </location>
</feature>
<feature type="transmembrane region" description="Helical" evidence="3">
    <location>
        <begin position="179"/>
        <end position="199"/>
    </location>
</feature>
<dbReference type="PANTHER" id="PTHR12715">
    <property type="entry name" value="TRANSPORTER, DRUG/METABOLITE EXPORTER FAMILY"/>
    <property type="match status" value="1"/>
</dbReference>
<evidence type="ECO:0000256" key="3">
    <source>
        <dbReference type="SAM" id="Phobius"/>
    </source>
</evidence>
<feature type="transmembrane region" description="Helical" evidence="3">
    <location>
        <begin position="239"/>
        <end position="259"/>
    </location>
</feature>
<feature type="transmembrane region" description="Helical" evidence="3">
    <location>
        <begin position="211"/>
        <end position="232"/>
    </location>
</feature>
<dbReference type="Pfam" id="PF00892">
    <property type="entry name" value="EamA"/>
    <property type="match status" value="2"/>
</dbReference>
<evidence type="ECO:0000256" key="1">
    <source>
        <dbReference type="ARBA" id="ARBA00004127"/>
    </source>
</evidence>
<gene>
    <name evidence="5" type="ORF">AN477_14895</name>
</gene>
<dbReference type="Proteomes" id="UP000050482">
    <property type="component" value="Unassembled WGS sequence"/>
</dbReference>
<dbReference type="InterPro" id="IPR000620">
    <property type="entry name" value="EamA_dom"/>
</dbReference>
<feature type="transmembrane region" description="Helical" evidence="3">
    <location>
        <begin position="92"/>
        <end position="114"/>
    </location>
</feature>
<sequence>MSSRTLLAVAVTLLFWSSAFAGIRAGLEGGYTAGHLVLLRFLSASLVFIIYALFRGIKIPQGKDWIRLALLGFSGITIYHTSLTFGELTVPAGTASLIIAAAPAFTSIIATFVLRERLTPIGWLGTLLGFVGVGVITIGSGGVPGFTRGALLILLSAIMTSLFFVFQKPLHGRYRAIDLTAYFTWFGTLPMLVFIPGLWHDMSHATVGATLSGIYIGIFPAAVAYVAWAVALASAPAGVVSSSLYINPVLAILIAWVWIGELPHLISILGGLIAVVGVTVVNVWGTKRQPKPVVVAPVEGMPASTEG</sequence>
<dbReference type="SUPFAM" id="SSF103481">
    <property type="entry name" value="Multidrug resistance efflux transporter EmrE"/>
    <property type="match status" value="2"/>
</dbReference>
<comment type="caution">
    <text evidence="5">The sequence shown here is derived from an EMBL/GenBank/DDBJ whole genome shotgun (WGS) entry which is preliminary data.</text>
</comment>
<keyword evidence="6" id="KW-1185">Reference proteome</keyword>
<feature type="domain" description="EamA" evidence="4">
    <location>
        <begin position="6"/>
        <end position="137"/>
    </location>
</feature>